<feature type="region of interest" description="Disordered" evidence="1">
    <location>
        <begin position="1"/>
        <end position="53"/>
    </location>
</feature>
<reference evidence="2" key="1">
    <citation type="submission" date="2020-11" db="EMBL/GenBank/DDBJ databases">
        <authorList>
            <consortium name="DOE Joint Genome Institute"/>
            <person name="Ahrendt S."/>
            <person name="Riley R."/>
            <person name="Andreopoulos W."/>
            <person name="Labutti K."/>
            <person name="Pangilinan J."/>
            <person name="Ruiz-Duenas F.J."/>
            <person name="Barrasa J.M."/>
            <person name="Sanchez-Garcia M."/>
            <person name="Camarero S."/>
            <person name="Miyauchi S."/>
            <person name="Serrano A."/>
            <person name="Linde D."/>
            <person name="Babiker R."/>
            <person name="Drula E."/>
            <person name="Ayuso-Fernandez I."/>
            <person name="Pacheco R."/>
            <person name="Padilla G."/>
            <person name="Ferreira P."/>
            <person name="Barriuso J."/>
            <person name="Kellner H."/>
            <person name="Castanera R."/>
            <person name="Alfaro M."/>
            <person name="Ramirez L."/>
            <person name="Pisabarro A.G."/>
            <person name="Kuo A."/>
            <person name="Tritt A."/>
            <person name="Lipzen A."/>
            <person name="He G."/>
            <person name="Yan M."/>
            <person name="Ng V."/>
            <person name="Cullen D."/>
            <person name="Martin F."/>
            <person name="Rosso M.-N."/>
            <person name="Henrissat B."/>
            <person name="Hibbett D."/>
            <person name="Martinez A.T."/>
            <person name="Grigoriev I.V."/>
        </authorList>
    </citation>
    <scope>NUCLEOTIDE SEQUENCE</scope>
    <source>
        <strain evidence="2">AH 40177</strain>
    </source>
</reference>
<organism evidence="2 3">
    <name type="scientific">Rhodocollybia butyracea</name>
    <dbReference type="NCBI Taxonomy" id="206335"/>
    <lineage>
        <taxon>Eukaryota</taxon>
        <taxon>Fungi</taxon>
        <taxon>Dikarya</taxon>
        <taxon>Basidiomycota</taxon>
        <taxon>Agaricomycotina</taxon>
        <taxon>Agaricomycetes</taxon>
        <taxon>Agaricomycetidae</taxon>
        <taxon>Agaricales</taxon>
        <taxon>Marasmiineae</taxon>
        <taxon>Omphalotaceae</taxon>
        <taxon>Rhodocollybia</taxon>
    </lineage>
</organism>
<dbReference type="AlphaFoldDB" id="A0A9P5P511"/>
<proteinExistence type="predicted"/>
<protein>
    <submittedName>
        <fullName evidence="2">Uncharacterized protein</fullName>
    </submittedName>
</protein>
<dbReference type="Proteomes" id="UP000772434">
    <property type="component" value="Unassembled WGS sequence"/>
</dbReference>
<dbReference type="OrthoDB" id="3208495at2759"/>
<evidence type="ECO:0000313" key="3">
    <source>
        <dbReference type="Proteomes" id="UP000772434"/>
    </source>
</evidence>
<evidence type="ECO:0000256" key="1">
    <source>
        <dbReference type="SAM" id="MobiDB-lite"/>
    </source>
</evidence>
<comment type="caution">
    <text evidence="2">The sequence shown here is derived from an EMBL/GenBank/DDBJ whole genome shotgun (WGS) entry which is preliminary data.</text>
</comment>
<keyword evidence="3" id="KW-1185">Reference proteome</keyword>
<accession>A0A9P5P511</accession>
<sequence>MDRYPKDNNGQPSETKPEDNNMDVEMNVEMNAADVDIPPAVEQSQTTTTGRPKRQRYLPAAFWDYVPSQPNTLPPMVPDHTRYGSLPPAPPVVSSPVNPPSALHLQNYFLFLRWQMSQQNWMNLDCFPDEFISLDDYCDANTFYTAPAPARNPKICLQWQDSDGLAYIQRLNDEVIQQPDFDPKDLHGSALERKQNG</sequence>
<dbReference type="EMBL" id="JADNRY010000619">
    <property type="protein sequence ID" value="KAF9034742.1"/>
    <property type="molecule type" value="Genomic_DNA"/>
</dbReference>
<gene>
    <name evidence="2" type="ORF">BDP27DRAFT_1374902</name>
</gene>
<name>A0A9P5P511_9AGAR</name>
<evidence type="ECO:0000313" key="2">
    <source>
        <dbReference type="EMBL" id="KAF9034742.1"/>
    </source>
</evidence>